<dbReference type="Proteomes" id="UP000076925">
    <property type="component" value="Unassembled WGS sequence"/>
</dbReference>
<name>A0A139WVC5_9CYAN</name>
<dbReference type="PANTHER" id="PTHR30600">
    <property type="entry name" value="CYTOCHROME C PEROXIDASE-RELATED"/>
    <property type="match status" value="1"/>
</dbReference>
<comment type="subcellular location">
    <subcellularLocation>
        <location evidence="1">Cell envelope</location>
    </subcellularLocation>
</comment>
<keyword evidence="5 6" id="KW-0408">Iron</keyword>
<keyword evidence="8" id="KW-0575">Peroxidase</keyword>
<dbReference type="InterPro" id="IPR036909">
    <property type="entry name" value="Cyt_c-like_dom_sf"/>
</dbReference>
<dbReference type="GO" id="GO:0009055">
    <property type="term" value="F:electron transfer activity"/>
    <property type="evidence" value="ECO:0007669"/>
    <property type="project" value="InterPro"/>
</dbReference>
<evidence type="ECO:0000256" key="4">
    <source>
        <dbReference type="ARBA" id="ARBA00023002"/>
    </source>
</evidence>
<sequence>MNNGWNKKFSSLPELETSEQKNFRWERVRNATAQFFHQIVLSLLEKIQALSLLVTTITVKLGQISLKLPRRMKKGMTIAVIITATVLAGHTASAQFQPPPAPPALTTVKVPEPDNLGDFVKNKVAAIKLGKTLFWDMQIGSDGITACASCHFHAGADSRSKNQLSPGLLRVSNLDLQTPNPDTKVELGGMNYQLKPEDYPFHKLQDPNKSDSTVLADTNDVTSSQGVFYSKFVDAVPGSAEDKVEYKPDPDGFTVGNTNVRRVEPRNTPTVINAVFNFRNFWDGRAQDIFNGVNPFGLRDPDAKVYKVNNKKDLEAVTVRLKNSSLASQAVGPIISSFEMSADGRTSAEIGDKLGSFNRRGLLHIINDKSGKFPRRLGKRLLPLRPLGKQLVDPNDSVLGDESRGSLPGLRTRTYTEMIQAAFKDEWWNSKKDMIQVGADGKPTVVRKPDRNLTTQEYTLTEYNFPLLFGLAVQMYESTLISDDAPYDRFQQGNNSALTAQQKAGLEVFRSKGLCIFCHNGAEFTNASVSNVSTNGRLSRAPDGRIEDTGFFRIGVRPPFEDLGAGANDPFGNSLSEARLAEQGKFQQIFGEAPNRAITSVIADGAFKSPGLRNVELTAPYFHNGGQRTLREVIDFYNRGGDFRGTDSGNLPPLNLTEEEKESLVAFLKGLTDERVRYQKAPFDHPQLFVTNGHPGNETYVTDDGTGKATDGTLLEIPAVGRNGSVSPLPNFLE</sequence>
<evidence type="ECO:0000259" key="7">
    <source>
        <dbReference type="PROSITE" id="PS51007"/>
    </source>
</evidence>
<evidence type="ECO:0000256" key="1">
    <source>
        <dbReference type="ARBA" id="ARBA00004196"/>
    </source>
</evidence>
<dbReference type="PROSITE" id="PS51007">
    <property type="entry name" value="CYTC"/>
    <property type="match status" value="1"/>
</dbReference>
<keyword evidence="3 6" id="KW-0479">Metal-binding</keyword>
<dbReference type="InterPro" id="IPR009056">
    <property type="entry name" value="Cyt_c-like_dom"/>
</dbReference>
<keyword evidence="9" id="KW-1185">Reference proteome</keyword>
<dbReference type="GO" id="GO:0004130">
    <property type="term" value="F:cytochrome-c peroxidase activity"/>
    <property type="evidence" value="ECO:0007669"/>
    <property type="project" value="TreeGrafter"/>
</dbReference>
<dbReference type="Gene3D" id="1.10.760.10">
    <property type="entry name" value="Cytochrome c-like domain"/>
    <property type="match status" value="2"/>
</dbReference>
<dbReference type="GO" id="GO:0030313">
    <property type="term" value="C:cell envelope"/>
    <property type="evidence" value="ECO:0007669"/>
    <property type="project" value="UniProtKB-SubCell"/>
</dbReference>
<dbReference type="EMBL" id="ANNX02000047">
    <property type="protein sequence ID" value="KYC36374.1"/>
    <property type="molecule type" value="Genomic_DNA"/>
</dbReference>
<comment type="caution">
    <text evidence="8">The sequence shown here is derived from an EMBL/GenBank/DDBJ whole genome shotgun (WGS) entry which is preliminary data.</text>
</comment>
<protein>
    <submittedName>
        <fullName evidence="8">Cytochrome C peroxidase</fullName>
    </submittedName>
</protein>
<dbReference type="GO" id="GO:0046872">
    <property type="term" value="F:metal ion binding"/>
    <property type="evidence" value="ECO:0007669"/>
    <property type="project" value="UniProtKB-KW"/>
</dbReference>
<evidence type="ECO:0000313" key="8">
    <source>
        <dbReference type="EMBL" id="KYC36374.1"/>
    </source>
</evidence>
<dbReference type="Pfam" id="PF03150">
    <property type="entry name" value="CCP_MauG"/>
    <property type="match status" value="2"/>
</dbReference>
<accession>A0A139WVC5</accession>
<dbReference type="STRING" id="128403.WA1_42445"/>
<evidence type="ECO:0000313" key="9">
    <source>
        <dbReference type="Proteomes" id="UP000076925"/>
    </source>
</evidence>
<gene>
    <name evidence="8" type="ORF">WA1_42445</name>
</gene>
<evidence type="ECO:0000256" key="3">
    <source>
        <dbReference type="ARBA" id="ARBA00022723"/>
    </source>
</evidence>
<organism evidence="8 9">
    <name type="scientific">Scytonema hofmannii PCC 7110</name>
    <dbReference type="NCBI Taxonomy" id="128403"/>
    <lineage>
        <taxon>Bacteria</taxon>
        <taxon>Bacillati</taxon>
        <taxon>Cyanobacteriota</taxon>
        <taxon>Cyanophyceae</taxon>
        <taxon>Nostocales</taxon>
        <taxon>Scytonemataceae</taxon>
        <taxon>Scytonema</taxon>
    </lineage>
</organism>
<dbReference type="SUPFAM" id="SSF46626">
    <property type="entry name" value="Cytochrome c"/>
    <property type="match status" value="2"/>
</dbReference>
<evidence type="ECO:0000256" key="2">
    <source>
        <dbReference type="ARBA" id="ARBA00022617"/>
    </source>
</evidence>
<evidence type="ECO:0000256" key="5">
    <source>
        <dbReference type="ARBA" id="ARBA00023004"/>
    </source>
</evidence>
<reference evidence="8 9" key="1">
    <citation type="journal article" date="2013" name="Genome Biol. Evol.">
        <title>Genomes of Stigonematalean cyanobacteria (subsection V) and the evolution of oxygenic photosynthesis from prokaryotes to plastids.</title>
        <authorList>
            <person name="Dagan T."/>
            <person name="Roettger M."/>
            <person name="Stucken K."/>
            <person name="Landan G."/>
            <person name="Koch R."/>
            <person name="Major P."/>
            <person name="Gould S.B."/>
            <person name="Goremykin V.V."/>
            <person name="Rippka R."/>
            <person name="Tandeau de Marsac N."/>
            <person name="Gugger M."/>
            <person name="Lockhart P.J."/>
            <person name="Allen J.F."/>
            <person name="Brune I."/>
            <person name="Maus I."/>
            <person name="Puhler A."/>
            <person name="Martin W.F."/>
        </authorList>
    </citation>
    <scope>NUCLEOTIDE SEQUENCE [LARGE SCALE GENOMIC DNA]</scope>
    <source>
        <strain evidence="8 9">PCC 7110</strain>
    </source>
</reference>
<proteinExistence type="predicted"/>
<dbReference type="AlphaFoldDB" id="A0A139WVC5"/>
<keyword evidence="4" id="KW-0560">Oxidoreductase</keyword>
<dbReference type="InterPro" id="IPR051395">
    <property type="entry name" value="Cytochrome_c_Peroxidase/MauG"/>
</dbReference>
<dbReference type="InterPro" id="IPR004852">
    <property type="entry name" value="Di-haem_cyt_c_peroxidsae"/>
</dbReference>
<dbReference type="RefSeq" id="WP_017748483.1">
    <property type="nucleotide sequence ID" value="NZ_KQ976354.1"/>
</dbReference>
<dbReference type="GO" id="GO:0020037">
    <property type="term" value="F:heme binding"/>
    <property type="evidence" value="ECO:0007669"/>
    <property type="project" value="InterPro"/>
</dbReference>
<keyword evidence="2 6" id="KW-0349">Heme</keyword>
<feature type="domain" description="Cytochrome c" evidence="7">
    <location>
        <begin position="500"/>
        <end position="672"/>
    </location>
</feature>
<evidence type="ECO:0000256" key="6">
    <source>
        <dbReference type="PROSITE-ProRule" id="PRU00433"/>
    </source>
</evidence>